<comment type="caution">
    <text evidence="8">The sequence shown here is derived from an EMBL/GenBank/DDBJ whole genome shotgun (WGS) entry which is preliminary data.</text>
</comment>
<accession>A0ABV6BE80</accession>
<dbReference type="InterPro" id="IPR036442">
    <property type="entry name" value="ProQ/FinO_sf"/>
</dbReference>
<proteinExistence type="inferred from homology"/>
<feature type="coiled-coil region" evidence="5">
    <location>
        <begin position="107"/>
        <end position="134"/>
    </location>
</feature>
<dbReference type="PANTHER" id="PTHR38106">
    <property type="entry name" value="RNA CHAPERONE PROQ"/>
    <property type="match status" value="1"/>
</dbReference>
<dbReference type="EMBL" id="JBHLXP010000001">
    <property type="protein sequence ID" value="MFC0048684.1"/>
    <property type="molecule type" value="Genomic_DNA"/>
</dbReference>
<keyword evidence="2 4" id="KW-0694">RNA-binding</keyword>
<evidence type="ECO:0000313" key="9">
    <source>
        <dbReference type="Proteomes" id="UP001589813"/>
    </source>
</evidence>
<organism evidence="8 9">
    <name type="scientific">Rheinheimera tilapiae</name>
    <dbReference type="NCBI Taxonomy" id="875043"/>
    <lineage>
        <taxon>Bacteria</taxon>
        <taxon>Pseudomonadati</taxon>
        <taxon>Pseudomonadota</taxon>
        <taxon>Gammaproteobacteria</taxon>
        <taxon>Chromatiales</taxon>
        <taxon>Chromatiaceae</taxon>
        <taxon>Rheinheimera</taxon>
    </lineage>
</organism>
<dbReference type="HAMAP" id="MF_00749">
    <property type="entry name" value="ProQ"/>
    <property type="match status" value="1"/>
</dbReference>
<dbReference type="Proteomes" id="UP001589813">
    <property type="component" value="Unassembled WGS sequence"/>
</dbReference>
<dbReference type="Gene3D" id="1.10.1710.10">
    <property type="entry name" value="ProQ/FinO domain"/>
    <property type="match status" value="1"/>
</dbReference>
<keyword evidence="9" id="KW-1185">Reference proteome</keyword>
<keyword evidence="1 4" id="KW-0963">Cytoplasm</keyword>
<feature type="region of interest" description="Disordered" evidence="6">
    <location>
        <begin position="138"/>
        <end position="173"/>
    </location>
</feature>
<gene>
    <name evidence="4 8" type="primary">proQ</name>
    <name evidence="8" type="ORF">ACFFJP_10325</name>
</gene>
<dbReference type="NCBIfam" id="NF003434">
    <property type="entry name" value="PRK04950.1"/>
    <property type="match status" value="1"/>
</dbReference>
<comment type="subcellular location">
    <subcellularLocation>
        <location evidence="4">Cytoplasm</location>
    </subcellularLocation>
</comment>
<comment type="function">
    <text evidence="4">RNA chaperone with significant RNA binding, RNA strand exchange and RNA duplexing activities.</text>
</comment>
<evidence type="ECO:0000256" key="4">
    <source>
        <dbReference type="HAMAP-Rule" id="MF_00749"/>
    </source>
</evidence>
<sequence length="243" mass="25591">MTSQVEVQAKPHNVKEVVALLAEQFPLCFSLTGPAKPLKVGIFQDLAEKLQENPLISKTMLRQALRVYTSSWRYLEAVKEGVCRVDLDGTDGAVIDASQAEHAAATLSESKAKAQEARKARQAAERAKAKAAAIAAGTAAPAKAPGEGKPAKPAYKKTERKSDGRVAKAANLTSKPVAEPVKAPAVELKAMEEGQLVVGGKVLVKFGASPIAATVVELAKQDVIVQLASGMIVKTQRGSLFQA</sequence>
<evidence type="ECO:0000256" key="3">
    <source>
        <dbReference type="ARBA" id="ARBA00023186"/>
    </source>
</evidence>
<keyword evidence="5" id="KW-0175">Coiled coil</keyword>
<protein>
    <recommendedName>
        <fullName evidence="4">RNA chaperone ProQ</fullName>
    </recommendedName>
</protein>
<dbReference type="InterPro" id="IPR035236">
    <property type="entry name" value="ProQ_C"/>
</dbReference>
<dbReference type="SUPFAM" id="SSF48657">
    <property type="entry name" value="FinO-like"/>
    <property type="match status" value="1"/>
</dbReference>
<evidence type="ECO:0000256" key="6">
    <source>
        <dbReference type="SAM" id="MobiDB-lite"/>
    </source>
</evidence>
<feature type="compositionally biased region" description="Low complexity" evidence="6">
    <location>
        <begin position="138"/>
        <end position="153"/>
    </location>
</feature>
<keyword evidence="3 4" id="KW-0143">Chaperone</keyword>
<dbReference type="InterPro" id="IPR016103">
    <property type="entry name" value="ProQ/FinO"/>
</dbReference>
<evidence type="ECO:0000256" key="2">
    <source>
        <dbReference type="ARBA" id="ARBA00022884"/>
    </source>
</evidence>
<comment type="similarity">
    <text evidence="4">Belongs to the ProQ family.</text>
</comment>
<dbReference type="Pfam" id="PF17516">
    <property type="entry name" value="ProQ_C"/>
    <property type="match status" value="1"/>
</dbReference>
<evidence type="ECO:0000256" key="5">
    <source>
        <dbReference type="SAM" id="Coils"/>
    </source>
</evidence>
<dbReference type="InterPro" id="IPR023529">
    <property type="entry name" value="ProQ"/>
</dbReference>
<feature type="domain" description="ProQ/FinO" evidence="7">
    <location>
        <begin position="9"/>
        <end position="123"/>
    </location>
</feature>
<dbReference type="SMART" id="SM00945">
    <property type="entry name" value="ProQ"/>
    <property type="match status" value="1"/>
</dbReference>
<dbReference type="Pfam" id="PF04352">
    <property type="entry name" value="ProQ"/>
    <property type="match status" value="1"/>
</dbReference>
<evidence type="ECO:0000313" key="8">
    <source>
        <dbReference type="EMBL" id="MFC0048684.1"/>
    </source>
</evidence>
<feature type="compositionally biased region" description="Basic and acidic residues" evidence="6">
    <location>
        <begin position="156"/>
        <end position="166"/>
    </location>
</feature>
<reference evidence="8 9" key="1">
    <citation type="submission" date="2024-09" db="EMBL/GenBank/DDBJ databases">
        <authorList>
            <person name="Sun Q."/>
            <person name="Mori K."/>
        </authorList>
    </citation>
    <scope>NUCLEOTIDE SEQUENCE [LARGE SCALE GENOMIC DNA]</scope>
    <source>
        <strain evidence="8 9">KCTC 23315</strain>
    </source>
</reference>
<evidence type="ECO:0000256" key="1">
    <source>
        <dbReference type="ARBA" id="ARBA00022490"/>
    </source>
</evidence>
<dbReference type="RefSeq" id="WP_377243097.1">
    <property type="nucleotide sequence ID" value="NZ_JBHLXP010000001.1"/>
</dbReference>
<evidence type="ECO:0000259" key="7">
    <source>
        <dbReference type="SMART" id="SM00945"/>
    </source>
</evidence>
<dbReference type="PANTHER" id="PTHR38106:SF1">
    <property type="entry name" value="RNA CHAPERONE PROQ"/>
    <property type="match status" value="1"/>
</dbReference>
<name>A0ABV6BE80_9GAMM</name>